<evidence type="ECO:0000313" key="2">
    <source>
        <dbReference type="Proteomes" id="UP000094296"/>
    </source>
</evidence>
<protein>
    <submittedName>
        <fullName evidence="1">Uncharacterized protein</fullName>
    </submittedName>
</protein>
<gene>
    <name evidence="1" type="ORF">BHF68_07160</name>
</gene>
<dbReference type="EMBL" id="MIJE01000030">
    <property type="protein sequence ID" value="OEF96831.1"/>
    <property type="molecule type" value="Genomic_DNA"/>
</dbReference>
<keyword evidence="2" id="KW-1185">Reference proteome</keyword>
<dbReference type="Proteomes" id="UP000094296">
    <property type="component" value="Unassembled WGS sequence"/>
</dbReference>
<accession>A0A1E5G2S5</accession>
<sequence>MSEQIDFQLPICYIDLMLGEGGCILDEGCKWYKEQMYEKLVGRYIGLGEPFDKQIVAAMLNVNKLNFEEYIQKVKKKNKGSALRHAKKSERKGYICKPFAYDLFIPDIVEINHSKEMRCGRPMTEQYRRSIDELGGAPEKYIDVKLPNCPVHYDMWWGVFQPLTGYKQGDIVTNEKLLGYIRLRRNGNYALYAQILGHGEYLKQGIMYYLHFDIMRSISDLKNIYTKGLEHLIYAGFYQGKEGLQQWKKKMLFEPTYLILPKRE</sequence>
<reference evidence="1 2" key="1">
    <citation type="submission" date="2016-09" db="EMBL/GenBank/DDBJ databases">
        <title>Draft genome sequence for the type strain of Desulfuribacillus alkaliarsenatis AHT28, an obligately anaerobic, sulfidogenic bacterium isolated from Russian soda lake sediments.</title>
        <authorList>
            <person name="Abin C.A."/>
            <person name="Hollibaugh J.T."/>
        </authorList>
    </citation>
    <scope>NUCLEOTIDE SEQUENCE [LARGE SCALE GENOMIC DNA]</scope>
    <source>
        <strain evidence="1 2">AHT28</strain>
    </source>
</reference>
<comment type="caution">
    <text evidence="1">The sequence shown here is derived from an EMBL/GenBank/DDBJ whole genome shotgun (WGS) entry which is preliminary data.</text>
</comment>
<evidence type="ECO:0000313" key="1">
    <source>
        <dbReference type="EMBL" id="OEF96831.1"/>
    </source>
</evidence>
<dbReference type="AlphaFoldDB" id="A0A1E5G2S5"/>
<dbReference type="RefSeq" id="WP_069643414.1">
    <property type="nucleotide sequence ID" value="NZ_MIJE01000030.1"/>
</dbReference>
<dbReference type="OrthoDB" id="73743at2"/>
<dbReference type="STRING" id="766136.BHF68_07160"/>
<organism evidence="1 2">
    <name type="scientific">Desulfuribacillus alkaliarsenatis</name>
    <dbReference type="NCBI Taxonomy" id="766136"/>
    <lineage>
        <taxon>Bacteria</taxon>
        <taxon>Bacillati</taxon>
        <taxon>Bacillota</taxon>
        <taxon>Desulfuribacillia</taxon>
        <taxon>Desulfuribacillales</taxon>
        <taxon>Desulfuribacillaceae</taxon>
        <taxon>Desulfuribacillus</taxon>
    </lineage>
</organism>
<proteinExistence type="predicted"/>
<name>A0A1E5G2S5_9FIRM</name>